<name>A0AAD9KSF8_RIDPI</name>
<feature type="compositionally biased region" description="Polar residues" evidence="1">
    <location>
        <begin position="505"/>
        <end position="542"/>
    </location>
</feature>
<dbReference type="AlphaFoldDB" id="A0AAD9KSF8"/>
<comment type="caution">
    <text evidence="2">The sequence shown here is derived from an EMBL/GenBank/DDBJ whole genome shotgun (WGS) entry which is preliminary data.</text>
</comment>
<reference evidence="2" key="1">
    <citation type="journal article" date="2023" name="Mol. Biol. Evol.">
        <title>Third-Generation Sequencing Reveals the Adaptive Role of the Epigenome in Three Deep-Sea Polychaetes.</title>
        <authorList>
            <person name="Perez M."/>
            <person name="Aroh O."/>
            <person name="Sun Y."/>
            <person name="Lan Y."/>
            <person name="Juniper S.K."/>
            <person name="Young C.R."/>
            <person name="Angers B."/>
            <person name="Qian P.Y."/>
        </authorList>
    </citation>
    <scope>NUCLEOTIDE SEQUENCE</scope>
    <source>
        <strain evidence="2">R07B-5</strain>
    </source>
</reference>
<protein>
    <submittedName>
        <fullName evidence="2">Uncharacterized protein</fullName>
    </submittedName>
</protein>
<evidence type="ECO:0000313" key="3">
    <source>
        <dbReference type="Proteomes" id="UP001209878"/>
    </source>
</evidence>
<feature type="region of interest" description="Disordered" evidence="1">
    <location>
        <begin position="436"/>
        <end position="469"/>
    </location>
</feature>
<organism evidence="2 3">
    <name type="scientific">Ridgeia piscesae</name>
    <name type="common">Tubeworm</name>
    <dbReference type="NCBI Taxonomy" id="27915"/>
    <lineage>
        <taxon>Eukaryota</taxon>
        <taxon>Metazoa</taxon>
        <taxon>Spiralia</taxon>
        <taxon>Lophotrochozoa</taxon>
        <taxon>Annelida</taxon>
        <taxon>Polychaeta</taxon>
        <taxon>Sedentaria</taxon>
        <taxon>Canalipalpata</taxon>
        <taxon>Sabellida</taxon>
        <taxon>Siboglinidae</taxon>
        <taxon>Ridgeia</taxon>
    </lineage>
</organism>
<evidence type="ECO:0000256" key="1">
    <source>
        <dbReference type="SAM" id="MobiDB-lite"/>
    </source>
</evidence>
<gene>
    <name evidence="2" type="ORF">NP493_640g03022</name>
</gene>
<dbReference type="EMBL" id="JAODUO010000640">
    <property type="protein sequence ID" value="KAK2176793.1"/>
    <property type="molecule type" value="Genomic_DNA"/>
</dbReference>
<feature type="non-terminal residue" evidence="2">
    <location>
        <position position="1"/>
    </location>
</feature>
<keyword evidence="3" id="KW-1185">Reference proteome</keyword>
<dbReference type="Proteomes" id="UP001209878">
    <property type="component" value="Unassembled WGS sequence"/>
</dbReference>
<feature type="region of interest" description="Disordered" evidence="1">
    <location>
        <begin position="491"/>
        <end position="549"/>
    </location>
</feature>
<evidence type="ECO:0000313" key="2">
    <source>
        <dbReference type="EMBL" id="KAK2176793.1"/>
    </source>
</evidence>
<sequence length="671" mass="72189">TCAGVLPDVCSGPVPVPGSYRTFVRDQYLCRGLTGRLFGTSICAGVLPDVCSGPVPVLGFYRTFVRDQYLCRGLTGRLFGTSTCAGVLPDVCSGPVPVLEFYRTFVRDQYLCRGLTGRLFGTSTCAGLLPDVCSGPVPVPGSYRTFVRDQYLCWSFTGRLFGTSTCAGVLPDVCSGPVPVPGSYRTFVRDQYLCWSFTGRLFGTSICAGVLPDVCSGPVPVLGSYRTFVRDQYLGRGLTGRLFGTSTWAGVLPDVCSGPVPGPGSYRTFVRDQYLGRGLTGRLFGTSTWAGVLPDVCSGPVPVLGSYRTFVRDQRTNACGHFTYIGEPAVARDYCVNGTCDVSSDNDNTGHDECQSRPTTCSAADVRAFFAVEPKENIDQDEYNQPPDLVSSVGGTTEKRFRLIGAEPETEGQPNNNAPTKTTTVFVKLNAAHNAPSAQCANDGPSCKSADHGNSNDPETNRRGASKTSHFSFSANAGCINEAFLCDSPNKSHRVETSKYGADKTSWSASESNDANEQRQQSPDNATFPQSKQPGVNQSQLKSPPGISALTGDERLCDFTAAPVTHLVGEKNKNNSPEGNCQFCTETNSDVLTADTVSESSHKTVLAQTGLAQIGVNLEYEQRTPELWRPQDTEKKLYPMFDEDSSSSEGVEADRDLNEIWTVGACVLSQL</sequence>
<proteinExistence type="predicted"/>
<accession>A0AAD9KSF8</accession>